<proteinExistence type="inferred from homology"/>
<keyword evidence="2 3" id="KW-0143">Chaperone</keyword>
<dbReference type="eggNOG" id="COG0576">
    <property type="taxonomic scope" value="Bacteria"/>
</dbReference>
<evidence type="ECO:0000256" key="5">
    <source>
        <dbReference type="RuleBase" id="RU004478"/>
    </source>
</evidence>
<dbReference type="GO" id="GO:0000774">
    <property type="term" value="F:adenyl-nucleotide exchange factor activity"/>
    <property type="evidence" value="ECO:0007669"/>
    <property type="project" value="InterPro"/>
</dbReference>
<dbReference type="GO" id="GO:0051082">
    <property type="term" value="F:unfolded protein binding"/>
    <property type="evidence" value="ECO:0007669"/>
    <property type="project" value="TreeGrafter"/>
</dbReference>
<accession>H7EIX8</accession>
<feature type="compositionally biased region" description="Basic and acidic residues" evidence="6">
    <location>
        <begin position="34"/>
        <end position="49"/>
    </location>
</feature>
<gene>
    <name evidence="3" type="primary">grpE</name>
    <name evidence="7" type="ORF">TresaDRAFT_2077</name>
</gene>
<comment type="function">
    <text evidence="3 4">Participates actively in the response to hyperosmotic and heat shock by preventing the aggregation of stress-denatured proteins, in association with DnaK and GrpE. It is the nucleotide exchange factor for DnaK and may function as a thermosensor. Unfolded proteins bind initially to DnaJ; upon interaction with the DnaJ-bound protein, DnaK hydrolyzes its bound ATP, resulting in the formation of a stable complex. GrpE releases ADP from DnaK; ATP binding to DnaK triggers the release of the substrate protein, thus completing the reaction cycle. Several rounds of ATP-dependent interactions between DnaJ, DnaK and GrpE are required for fully efficient folding.</text>
</comment>
<dbReference type="STRING" id="907348.TresaDRAFT_2077"/>
<evidence type="ECO:0000313" key="7">
    <source>
        <dbReference type="EMBL" id="EIC02435.1"/>
    </source>
</evidence>
<dbReference type="PANTHER" id="PTHR21237:SF23">
    <property type="entry name" value="GRPE PROTEIN HOMOLOG, MITOCHONDRIAL"/>
    <property type="match status" value="1"/>
</dbReference>
<dbReference type="PROSITE" id="PS01071">
    <property type="entry name" value="GRPE"/>
    <property type="match status" value="1"/>
</dbReference>
<evidence type="ECO:0000256" key="3">
    <source>
        <dbReference type="HAMAP-Rule" id="MF_01151"/>
    </source>
</evidence>
<evidence type="ECO:0000313" key="8">
    <source>
        <dbReference type="Proteomes" id="UP000003571"/>
    </source>
</evidence>
<dbReference type="GO" id="GO:0051087">
    <property type="term" value="F:protein-folding chaperone binding"/>
    <property type="evidence" value="ECO:0007669"/>
    <property type="project" value="InterPro"/>
</dbReference>
<reference evidence="7 8" key="1">
    <citation type="submission" date="2011-09" db="EMBL/GenBank/DDBJ databases">
        <title>The draft genome of Treponema saccharophilum DSM 2985.</title>
        <authorList>
            <consortium name="US DOE Joint Genome Institute (JGI-PGF)"/>
            <person name="Lucas S."/>
            <person name="Copeland A."/>
            <person name="Lapidus A."/>
            <person name="Glavina del Rio T."/>
            <person name="Dalin E."/>
            <person name="Tice H."/>
            <person name="Bruce D."/>
            <person name="Goodwin L."/>
            <person name="Pitluck S."/>
            <person name="Peters L."/>
            <person name="Kyrpides N."/>
            <person name="Mavromatis K."/>
            <person name="Ivanova N."/>
            <person name="Markowitz V."/>
            <person name="Cheng J.-F."/>
            <person name="Hugenholtz P."/>
            <person name="Woyke T."/>
            <person name="Wu D."/>
            <person name="Gronow S."/>
            <person name="Wellnitz S."/>
            <person name="Brambilla E."/>
            <person name="Klenk H.-P."/>
            <person name="Eisen J.A."/>
        </authorList>
    </citation>
    <scope>NUCLEOTIDE SEQUENCE [LARGE SCALE GENOMIC DNA]</scope>
    <source>
        <strain evidence="7 8">DSM 2985</strain>
    </source>
</reference>
<evidence type="ECO:0000256" key="2">
    <source>
        <dbReference type="ARBA" id="ARBA00023186"/>
    </source>
</evidence>
<dbReference type="HAMAP" id="MF_01151">
    <property type="entry name" value="GrpE"/>
    <property type="match status" value="1"/>
</dbReference>
<name>H7EIX8_9SPIR</name>
<feature type="region of interest" description="Disordered" evidence="6">
    <location>
        <begin position="1"/>
        <end position="49"/>
    </location>
</feature>
<dbReference type="AlphaFoldDB" id="H7EIX8"/>
<dbReference type="PRINTS" id="PR00773">
    <property type="entry name" value="GRPEPROTEIN"/>
</dbReference>
<organism evidence="7 8">
    <name type="scientific">Treponema saccharophilum DSM 2985</name>
    <dbReference type="NCBI Taxonomy" id="907348"/>
    <lineage>
        <taxon>Bacteria</taxon>
        <taxon>Pseudomonadati</taxon>
        <taxon>Spirochaetota</taxon>
        <taxon>Spirochaetia</taxon>
        <taxon>Spirochaetales</taxon>
        <taxon>Treponemataceae</taxon>
        <taxon>Treponema</taxon>
    </lineage>
</organism>
<comment type="similarity">
    <text evidence="1 3 5">Belongs to the GrpE family.</text>
</comment>
<dbReference type="SUPFAM" id="SSF51064">
    <property type="entry name" value="Head domain of nucleotide exchange factor GrpE"/>
    <property type="match status" value="1"/>
</dbReference>
<dbReference type="CDD" id="cd00446">
    <property type="entry name" value="GrpE"/>
    <property type="match status" value="1"/>
</dbReference>
<dbReference type="GO" id="GO:0005737">
    <property type="term" value="C:cytoplasm"/>
    <property type="evidence" value="ECO:0007669"/>
    <property type="project" value="UniProtKB-SubCell"/>
</dbReference>
<evidence type="ECO:0000256" key="1">
    <source>
        <dbReference type="ARBA" id="ARBA00009054"/>
    </source>
</evidence>
<comment type="subcellular location">
    <subcellularLocation>
        <location evidence="3">Cytoplasm</location>
    </subcellularLocation>
</comment>
<comment type="subunit">
    <text evidence="3">Homodimer.</text>
</comment>
<dbReference type="SUPFAM" id="SSF58014">
    <property type="entry name" value="Coiled-coil domain of nucleotide exchange factor GrpE"/>
    <property type="match status" value="1"/>
</dbReference>
<sequence length="198" mass="21835">MSKESTDMKENEKPEVERTEAEKEAAASEPQAAEADKAEEKKEPSAEEKVAALEAEIAELKQEQLYKAAENDNWRKRMMQQKDEAIAYANSSLLGDLLDSLDNLDRTVESASTAKEPKAIADGVAMVSKSLVGMLENKYGLVAYGAVGDVFDPDIHEAIGMQEGDVEQETLAAVYLKGYKLRDRVIRHAKVMVMKPKA</sequence>
<dbReference type="GO" id="GO:0042803">
    <property type="term" value="F:protein homodimerization activity"/>
    <property type="evidence" value="ECO:0007669"/>
    <property type="project" value="InterPro"/>
</dbReference>
<evidence type="ECO:0000256" key="4">
    <source>
        <dbReference type="RuleBase" id="RU000639"/>
    </source>
</evidence>
<dbReference type="InterPro" id="IPR000740">
    <property type="entry name" value="GrpE"/>
</dbReference>
<protein>
    <recommendedName>
        <fullName evidence="3 4">Protein GrpE</fullName>
    </recommendedName>
    <alternativeName>
        <fullName evidence="3">HSP-70 cofactor</fullName>
    </alternativeName>
</protein>
<dbReference type="PATRIC" id="fig|907348.3.peg.788"/>
<keyword evidence="3 4" id="KW-0346">Stress response</keyword>
<keyword evidence="3" id="KW-0963">Cytoplasm</keyword>
<dbReference type="Pfam" id="PF01025">
    <property type="entry name" value="GrpE"/>
    <property type="match status" value="1"/>
</dbReference>
<feature type="compositionally biased region" description="Basic and acidic residues" evidence="6">
    <location>
        <begin position="1"/>
        <end position="26"/>
    </location>
</feature>
<dbReference type="InterPro" id="IPR009012">
    <property type="entry name" value="GrpE_head"/>
</dbReference>
<dbReference type="Gene3D" id="3.90.20.20">
    <property type="match status" value="1"/>
</dbReference>
<dbReference type="EMBL" id="AGRW01000039">
    <property type="protein sequence ID" value="EIC02435.1"/>
    <property type="molecule type" value="Genomic_DNA"/>
</dbReference>
<keyword evidence="8" id="KW-1185">Reference proteome</keyword>
<dbReference type="RefSeq" id="WP_002703093.1">
    <property type="nucleotide sequence ID" value="NZ_AGRW01000039.1"/>
</dbReference>
<dbReference type="InterPro" id="IPR013805">
    <property type="entry name" value="GrpE_CC"/>
</dbReference>
<evidence type="ECO:0000256" key="6">
    <source>
        <dbReference type="SAM" id="MobiDB-lite"/>
    </source>
</evidence>
<dbReference type="GO" id="GO:0006457">
    <property type="term" value="P:protein folding"/>
    <property type="evidence" value="ECO:0007669"/>
    <property type="project" value="InterPro"/>
</dbReference>
<dbReference type="PANTHER" id="PTHR21237">
    <property type="entry name" value="GRPE PROTEIN"/>
    <property type="match status" value="1"/>
</dbReference>
<dbReference type="Proteomes" id="UP000003571">
    <property type="component" value="Unassembled WGS sequence"/>
</dbReference>
<comment type="caution">
    <text evidence="7">The sequence shown here is derived from an EMBL/GenBank/DDBJ whole genome shotgun (WGS) entry which is preliminary data.</text>
</comment>
<dbReference type="Gene3D" id="2.30.22.10">
    <property type="entry name" value="Head domain of nucleotide exchange factor GrpE"/>
    <property type="match status" value="1"/>
</dbReference>